<dbReference type="PANTHER" id="PTHR31157">
    <property type="entry name" value="SCP DOMAIN-CONTAINING PROTEIN"/>
    <property type="match status" value="1"/>
</dbReference>
<dbReference type="EMBL" id="BLAY01000001">
    <property type="protein sequence ID" value="GET35314.1"/>
    <property type="molecule type" value="Genomic_DNA"/>
</dbReference>
<evidence type="ECO:0000256" key="1">
    <source>
        <dbReference type="ARBA" id="ARBA00009646"/>
    </source>
</evidence>
<dbReference type="Proteomes" id="UP001050975">
    <property type="component" value="Unassembled WGS sequence"/>
</dbReference>
<comment type="caution">
    <text evidence="4">The sequence shown here is derived from an EMBL/GenBank/DDBJ whole genome shotgun (WGS) entry which is preliminary data.</text>
</comment>
<keyword evidence="2" id="KW-0677">Repeat</keyword>
<comment type="similarity">
    <text evidence="1">Belongs to the beta/gamma-crystallin family.</text>
</comment>
<dbReference type="PROSITE" id="PS50915">
    <property type="entry name" value="CRYSTALLIN_BETA_GAMMA"/>
    <property type="match status" value="1"/>
</dbReference>
<dbReference type="InterPro" id="IPR011024">
    <property type="entry name" value="G_crystallin-like"/>
</dbReference>
<name>A0AAV3X061_9CYAN</name>
<feature type="domain" description="Beta/gamma crystallin 'Greek key'" evidence="3">
    <location>
        <begin position="42"/>
        <end position="82"/>
    </location>
</feature>
<dbReference type="Pfam" id="PF00188">
    <property type="entry name" value="CAP"/>
    <property type="match status" value="1"/>
</dbReference>
<dbReference type="Gene3D" id="3.40.33.10">
    <property type="entry name" value="CAP"/>
    <property type="match status" value="1"/>
</dbReference>
<dbReference type="RefSeq" id="WP_226572592.1">
    <property type="nucleotide sequence ID" value="NZ_BLAY01000001.1"/>
</dbReference>
<evidence type="ECO:0000313" key="5">
    <source>
        <dbReference type="Proteomes" id="UP001050975"/>
    </source>
</evidence>
<dbReference type="SUPFAM" id="SSF49695">
    <property type="entry name" value="gamma-Crystallin-like"/>
    <property type="match status" value="1"/>
</dbReference>
<dbReference type="InterPro" id="IPR014044">
    <property type="entry name" value="CAP_dom"/>
</dbReference>
<sequence length="211" mass="23283">MSIEIFIDSNFSGATSGRLDKDSSYVGDFWNDKISSVKIYSGTWEFFEDVNYQGRSFRLNAGNYPVFSNDWNDVISSFKQVGASPAPSNGGIAQRILDLTNVERSRVGSSPLSLNSQLMTAAQTHTDLMIKDNQLSHQLPGEPSLGGRISQTGYKWSAIAENIAQGYHTPESVVSGWVNHPGHRENLLSPQYQHLGVGYGNDLWTQDFGKS</sequence>
<dbReference type="InterPro" id="IPR035940">
    <property type="entry name" value="CAP_sf"/>
</dbReference>
<dbReference type="Gene3D" id="2.60.20.10">
    <property type="entry name" value="Crystallins"/>
    <property type="match status" value="1"/>
</dbReference>
<dbReference type="PANTHER" id="PTHR31157:SF1">
    <property type="entry name" value="SCP DOMAIN-CONTAINING PROTEIN"/>
    <property type="match status" value="1"/>
</dbReference>
<proteinExistence type="inferred from homology"/>
<evidence type="ECO:0000313" key="4">
    <source>
        <dbReference type="EMBL" id="GET35314.1"/>
    </source>
</evidence>
<protein>
    <submittedName>
        <fullName evidence="4">SCP-like extracellular</fullName>
    </submittedName>
</protein>
<dbReference type="InterPro" id="IPR001064">
    <property type="entry name" value="Beta/gamma_crystallin"/>
</dbReference>
<dbReference type="SMART" id="SM00247">
    <property type="entry name" value="XTALbg"/>
    <property type="match status" value="1"/>
</dbReference>
<gene>
    <name evidence="4" type="ORF">MiSe_00560</name>
</gene>
<dbReference type="CDD" id="cd05379">
    <property type="entry name" value="CAP_bacterial"/>
    <property type="match status" value="1"/>
</dbReference>
<dbReference type="Pfam" id="PF00030">
    <property type="entry name" value="Crystall"/>
    <property type="match status" value="1"/>
</dbReference>
<keyword evidence="5" id="KW-1185">Reference proteome</keyword>
<evidence type="ECO:0000256" key="2">
    <source>
        <dbReference type="ARBA" id="ARBA00022737"/>
    </source>
</evidence>
<accession>A0AAV3X061</accession>
<evidence type="ECO:0000259" key="3">
    <source>
        <dbReference type="PROSITE" id="PS50915"/>
    </source>
</evidence>
<dbReference type="AlphaFoldDB" id="A0AAV3X061"/>
<dbReference type="SUPFAM" id="SSF55797">
    <property type="entry name" value="PR-1-like"/>
    <property type="match status" value="1"/>
</dbReference>
<reference evidence="4" key="1">
    <citation type="submission" date="2019-10" db="EMBL/GenBank/DDBJ databases">
        <title>Draft genome sequece of Microseira wollei NIES-4236.</title>
        <authorList>
            <person name="Yamaguchi H."/>
            <person name="Suzuki S."/>
            <person name="Kawachi M."/>
        </authorList>
    </citation>
    <scope>NUCLEOTIDE SEQUENCE</scope>
    <source>
        <strain evidence="4">NIES-4236</strain>
    </source>
</reference>
<organism evidence="4 5">
    <name type="scientific">Microseira wollei NIES-4236</name>
    <dbReference type="NCBI Taxonomy" id="2530354"/>
    <lineage>
        <taxon>Bacteria</taxon>
        <taxon>Bacillati</taxon>
        <taxon>Cyanobacteriota</taxon>
        <taxon>Cyanophyceae</taxon>
        <taxon>Oscillatoriophycideae</taxon>
        <taxon>Aerosakkonematales</taxon>
        <taxon>Aerosakkonemataceae</taxon>
        <taxon>Microseira</taxon>
    </lineage>
</organism>